<evidence type="ECO:0000313" key="2">
    <source>
        <dbReference type="Proteomes" id="UP000593564"/>
    </source>
</evidence>
<reference evidence="2" key="1">
    <citation type="journal article" date="2020" name="Nat. Commun.">
        <title>Genome assembly of wild tea tree DASZ reveals pedigree and selection history of tea varieties.</title>
        <authorList>
            <person name="Zhang W."/>
            <person name="Zhang Y."/>
            <person name="Qiu H."/>
            <person name="Guo Y."/>
            <person name="Wan H."/>
            <person name="Zhang X."/>
            <person name="Scossa F."/>
            <person name="Alseekh S."/>
            <person name="Zhang Q."/>
            <person name="Wang P."/>
            <person name="Xu L."/>
            <person name="Schmidt M.H."/>
            <person name="Jia X."/>
            <person name="Li D."/>
            <person name="Zhu A."/>
            <person name="Guo F."/>
            <person name="Chen W."/>
            <person name="Ni D."/>
            <person name="Usadel B."/>
            <person name="Fernie A.R."/>
            <person name="Wen W."/>
        </authorList>
    </citation>
    <scope>NUCLEOTIDE SEQUENCE [LARGE SCALE GENOMIC DNA]</scope>
    <source>
        <strain evidence="2">cv. G240</strain>
    </source>
</reference>
<gene>
    <name evidence="1" type="ORF">HYC85_021390</name>
</gene>
<protein>
    <submittedName>
        <fullName evidence="1">Uncharacterized protein</fullName>
    </submittedName>
</protein>
<dbReference type="EMBL" id="JACBKZ010000010">
    <property type="protein sequence ID" value="KAF5940223.1"/>
    <property type="molecule type" value="Genomic_DNA"/>
</dbReference>
<organism evidence="1 2">
    <name type="scientific">Camellia sinensis</name>
    <name type="common">Tea plant</name>
    <name type="synonym">Thea sinensis</name>
    <dbReference type="NCBI Taxonomy" id="4442"/>
    <lineage>
        <taxon>Eukaryota</taxon>
        <taxon>Viridiplantae</taxon>
        <taxon>Streptophyta</taxon>
        <taxon>Embryophyta</taxon>
        <taxon>Tracheophyta</taxon>
        <taxon>Spermatophyta</taxon>
        <taxon>Magnoliopsida</taxon>
        <taxon>eudicotyledons</taxon>
        <taxon>Gunneridae</taxon>
        <taxon>Pentapetalae</taxon>
        <taxon>asterids</taxon>
        <taxon>Ericales</taxon>
        <taxon>Theaceae</taxon>
        <taxon>Camellia</taxon>
    </lineage>
</organism>
<dbReference type="Proteomes" id="UP000593564">
    <property type="component" value="Unassembled WGS sequence"/>
</dbReference>
<proteinExistence type="predicted"/>
<reference evidence="1 2" key="2">
    <citation type="submission" date="2020-07" db="EMBL/GenBank/DDBJ databases">
        <title>Genome assembly of wild tea tree DASZ reveals pedigree and selection history of tea varieties.</title>
        <authorList>
            <person name="Zhang W."/>
        </authorList>
    </citation>
    <scope>NUCLEOTIDE SEQUENCE [LARGE SCALE GENOMIC DNA]</scope>
    <source>
        <strain evidence="2">cv. G240</strain>
        <tissue evidence="1">Leaf</tissue>
    </source>
</reference>
<keyword evidence="2" id="KW-1185">Reference proteome</keyword>
<dbReference type="AlphaFoldDB" id="A0A7J7GHJ2"/>
<name>A0A7J7GHJ2_CAMSI</name>
<accession>A0A7J7GHJ2</accession>
<evidence type="ECO:0000313" key="1">
    <source>
        <dbReference type="EMBL" id="KAF5940223.1"/>
    </source>
</evidence>
<comment type="caution">
    <text evidence="1">The sequence shown here is derived from an EMBL/GenBank/DDBJ whole genome shotgun (WGS) entry which is preliminary data.</text>
</comment>
<sequence length="117" mass="13349">MICDGSESKLNHAKQKQFPQITFTITYLVCFHYLQPFFRDFPEFPTKIDIAETAKSTSVRLIDAFVDLVFEFNDQPLLPSQSNFAPVEEIGEAVHVTAIEGRIPHDFPKGVYIRNGK</sequence>